<evidence type="ECO:0000313" key="2">
    <source>
        <dbReference type="Proteomes" id="UP001149140"/>
    </source>
</evidence>
<organism evidence="1 2">
    <name type="scientific">Solirubrobacter ginsenosidimutans</name>
    <dbReference type="NCBI Taxonomy" id="490573"/>
    <lineage>
        <taxon>Bacteria</taxon>
        <taxon>Bacillati</taxon>
        <taxon>Actinomycetota</taxon>
        <taxon>Thermoleophilia</taxon>
        <taxon>Solirubrobacterales</taxon>
        <taxon>Solirubrobacteraceae</taxon>
        <taxon>Solirubrobacter</taxon>
    </lineage>
</organism>
<proteinExistence type="predicted"/>
<keyword evidence="2" id="KW-1185">Reference proteome</keyword>
<dbReference type="Proteomes" id="UP001149140">
    <property type="component" value="Unassembled WGS sequence"/>
</dbReference>
<name>A0A9X3RZM6_9ACTN</name>
<evidence type="ECO:0000313" key="1">
    <source>
        <dbReference type="EMBL" id="MDA0160379.1"/>
    </source>
</evidence>
<dbReference type="EMBL" id="JAPDOD010000005">
    <property type="protein sequence ID" value="MDA0160379.1"/>
    <property type="molecule type" value="Genomic_DNA"/>
</dbReference>
<sequence>MPPVRVIVTGPEEAADFNTEFWCGGELMAITVLHDGQLHLRIDPRRDGEPWLIETTSLGRALESAAHQIAEY</sequence>
<comment type="caution">
    <text evidence="1">The sequence shown here is derived from an EMBL/GenBank/DDBJ whole genome shotgun (WGS) entry which is preliminary data.</text>
</comment>
<dbReference type="AlphaFoldDB" id="A0A9X3RZM6"/>
<protein>
    <submittedName>
        <fullName evidence="1">Uncharacterized protein</fullName>
    </submittedName>
</protein>
<reference evidence="1" key="1">
    <citation type="submission" date="2022-10" db="EMBL/GenBank/DDBJ databases">
        <title>The WGS of Solirubrobacter ginsenosidimutans DSM 21036.</title>
        <authorList>
            <person name="Jiang Z."/>
        </authorList>
    </citation>
    <scope>NUCLEOTIDE SEQUENCE</scope>
    <source>
        <strain evidence="1">DSM 21036</strain>
    </source>
</reference>
<gene>
    <name evidence="1" type="ORF">OM076_08890</name>
</gene>
<dbReference type="RefSeq" id="WP_270039185.1">
    <property type="nucleotide sequence ID" value="NZ_JAPDOD010000005.1"/>
</dbReference>
<accession>A0A9X3RZM6</accession>